<evidence type="ECO:0000313" key="11">
    <source>
        <dbReference type="Proteomes" id="UP000645462"/>
    </source>
</evidence>
<proteinExistence type="predicted"/>
<keyword evidence="7" id="KW-0902">Two-component regulatory system</keyword>
<dbReference type="InterPro" id="IPR000700">
    <property type="entry name" value="PAS-assoc_C"/>
</dbReference>
<dbReference type="Pfam" id="PF13426">
    <property type="entry name" value="PAS_9"/>
    <property type="match status" value="1"/>
</dbReference>
<protein>
    <recommendedName>
        <fullName evidence="2">histidine kinase</fullName>
        <ecNumber evidence="2">2.7.13.3</ecNumber>
    </recommendedName>
</protein>
<evidence type="ECO:0000313" key="10">
    <source>
        <dbReference type="EMBL" id="GGC19487.1"/>
    </source>
</evidence>
<dbReference type="Proteomes" id="UP000645462">
    <property type="component" value="Unassembled WGS sequence"/>
</dbReference>
<comment type="catalytic activity">
    <reaction evidence="1">
        <text>ATP + protein L-histidine = ADP + protein N-phospho-L-histidine.</text>
        <dbReference type="EC" id="2.7.13.3"/>
    </reaction>
</comment>
<dbReference type="Gene3D" id="3.30.565.10">
    <property type="entry name" value="Histidine kinase-like ATPase, C-terminal domain"/>
    <property type="match status" value="1"/>
</dbReference>
<dbReference type="SUPFAM" id="SSF55785">
    <property type="entry name" value="PYP-like sensor domain (PAS domain)"/>
    <property type="match status" value="2"/>
</dbReference>
<dbReference type="InterPro" id="IPR004358">
    <property type="entry name" value="Sig_transdc_His_kin-like_C"/>
</dbReference>
<evidence type="ECO:0000256" key="6">
    <source>
        <dbReference type="ARBA" id="ARBA00022840"/>
    </source>
</evidence>
<dbReference type="SMART" id="SM00091">
    <property type="entry name" value="PAS"/>
    <property type="match status" value="2"/>
</dbReference>
<feature type="domain" description="PAC" evidence="9">
    <location>
        <begin position="157"/>
        <end position="210"/>
    </location>
</feature>
<keyword evidence="4" id="KW-0547">Nucleotide-binding</keyword>
<evidence type="ECO:0000256" key="3">
    <source>
        <dbReference type="ARBA" id="ARBA00022679"/>
    </source>
</evidence>
<dbReference type="CDD" id="cd00130">
    <property type="entry name" value="PAS"/>
    <property type="match status" value="2"/>
</dbReference>
<evidence type="ECO:0000256" key="2">
    <source>
        <dbReference type="ARBA" id="ARBA00012438"/>
    </source>
</evidence>
<dbReference type="PANTHER" id="PTHR43065:SF46">
    <property type="entry name" value="C4-DICARBOXYLATE TRANSPORT SENSOR PROTEIN DCTB"/>
    <property type="match status" value="1"/>
</dbReference>
<dbReference type="EMBL" id="BMFC01000016">
    <property type="protein sequence ID" value="GGC19487.1"/>
    <property type="molecule type" value="Genomic_DNA"/>
</dbReference>
<dbReference type="PROSITE" id="PS50113">
    <property type="entry name" value="PAC"/>
    <property type="match status" value="1"/>
</dbReference>
<dbReference type="InterPro" id="IPR000014">
    <property type="entry name" value="PAS"/>
</dbReference>
<keyword evidence="6" id="KW-0067">ATP-binding</keyword>
<keyword evidence="3" id="KW-0808">Transferase</keyword>
<keyword evidence="11" id="KW-1185">Reference proteome</keyword>
<keyword evidence="5" id="KW-0418">Kinase</keyword>
<dbReference type="InterPro" id="IPR005467">
    <property type="entry name" value="His_kinase_dom"/>
</dbReference>
<dbReference type="InterPro" id="IPR035965">
    <property type="entry name" value="PAS-like_dom_sf"/>
</dbReference>
<dbReference type="InterPro" id="IPR013655">
    <property type="entry name" value="PAS_fold_3"/>
</dbReference>
<dbReference type="Pfam" id="PF08447">
    <property type="entry name" value="PAS_3"/>
    <property type="match status" value="1"/>
</dbReference>
<dbReference type="SMART" id="SM00387">
    <property type="entry name" value="HATPase_c"/>
    <property type="match status" value="1"/>
</dbReference>
<accession>A0ABQ1L7F4</accession>
<evidence type="ECO:0000259" key="8">
    <source>
        <dbReference type="PROSITE" id="PS50109"/>
    </source>
</evidence>
<dbReference type="PROSITE" id="PS50109">
    <property type="entry name" value="HIS_KIN"/>
    <property type="match status" value="1"/>
</dbReference>
<evidence type="ECO:0000259" key="9">
    <source>
        <dbReference type="PROSITE" id="PS50113"/>
    </source>
</evidence>
<dbReference type="NCBIfam" id="TIGR00229">
    <property type="entry name" value="sensory_box"/>
    <property type="match status" value="2"/>
</dbReference>
<dbReference type="PRINTS" id="PR00344">
    <property type="entry name" value="BCTRLSENSOR"/>
</dbReference>
<evidence type="ECO:0000256" key="1">
    <source>
        <dbReference type="ARBA" id="ARBA00000085"/>
    </source>
</evidence>
<dbReference type="PANTHER" id="PTHR43065">
    <property type="entry name" value="SENSOR HISTIDINE KINASE"/>
    <property type="match status" value="1"/>
</dbReference>
<dbReference type="Gene3D" id="3.30.450.20">
    <property type="entry name" value="PAS domain"/>
    <property type="match status" value="2"/>
</dbReference>
<organism evidence="10 11">
    <name type="scientific">Marivita lacus</name>
    <dbReference type="NCBI Taxonomy" id="1323742"/>
    <lineage>
        <taxon>Bacteria</taxon>
        <taxon>Pseudomonadati</taxon>
        <taxon>Pseudomonadota</taxon>
        <taxon>Alphaproteobacteria</taxon>
        <taxon>Rhodobacterales</taxon>
        <taxon>Roseobacteraceae</taxon>
        <taxon>Marivita</taxon>
    </lineage>
</organism>
<dbReference type="EC" id="2.7.13.3" evidence="2"/>
<name>A0ABQ1L7F4_9RHOB</name>
<dbReference type="Pfam" id="PF02518">
    <property type="entry name" value="HATPase_c"/>
    <property type="match status" value="1"/>
</dbReference>
<dbReference type="SMART" id="SM00086">
    <property type="entry name" value="PAC"/>
    <property type="match status" value="2"/>
</dbReference>
<evidence type="ECO:0000256" key="7">
    <source>
        <dbReference type="ARBA" id="ARBA00023012"/>
    </source>
</evidence>
<evidence type="ECO:0000256" key="4">
    <source>
        <dbReference type="ARBA" id="ARBA00022741"/>
    </source>
</evidence>
<gene>
    <name evidence="10" type="ORF">GCM10011363_40230</name>
</gene>
<sequence length="583" mass="64015">MVPGMRFEDVLRQDLANGALEMSEEAQTAWLSERLRKRRDPVFETEIRMRDRRWFRVVDRATEDGDRVNVLIDITSLKTAQRRLEEVELGSRVGLWSLDLVTGESSTNVYWAEMLGYDPDTMGTIGFEDWRALVHPDDVQKAVSGFNDCIAGTADRFEIEYRMRHRNGQWIWVLGRGGVADRDPEGRVRQIAGVLLDISARKALEAELGLRAAAVEASADAIMITDGSGCIIDANPALLSLFRAKNQTDLLGHPWHRLYDRSAAADLAAEAFPSLRSEQHWRGEVIATRLDGSLFEQALSMTEMPDGKIVHVSRDISAIKALARDQRALQEKVELAQRQEAINLLVAGLTHDFSNLLALILHLSDPASADAAVLATIDVRAEIHRAARQMVNLLEPLQGYVAGTSTLEEVDFVDIVRNATKLTALGAPRLLSVESDLPDQPMMTLVDPLRLTQVLLNLGLNARDAIGHEKGTIRFALSQGSEAPEGVTLDVGQVPDAPFAHLIISDTGPGIEADIREKIWMPYFTTKGGQGTGLGLALIAEIVRDVGGGIALQTMPRRGATFHILWPLTKSPAQAIAYAAGVQ</sequence>
<evidence type="ECO:0000256" key="5">
    <source>
        <dbReference type="ARBA" id="ARBA00022777"/>
    </source>
</evidence>
<feature type="domain" description="Histidine kinase" evidence="8">
    <location>
        <begin position="348"/>
        <end position="570"/>
    </location>
</feature>
<dbReference type="InterPro" id="IPR036890">
    <property type="entry name" value="HATPase_C_sf"/>
</dbReference>
<reference evidence="11" key="1">
    <citation type="journal article" date="2019" name="Int. J. Syst. Evol. Microbiol.">
        <title>The Global Catalogue of Microorganisms (GCM) 10K type strain sequencing project: providing services to taxonomists for standard genome sequencing and annotation.</title>
        <authorList>
            <consortium name="The Broad Institute Genomics Platform"/>
            <consortium name="The Broad Institute Genome Sequencing Center for Infectious Disease"/>
            <person name="Wu L."/>
            <person name="Ma J."/>
        </authorList>
    </citation>
    <scope>NUCLEOTIDE SEQUENCE [LARGE SCALE GENOMIC DNA]</scope>
    <source>
        <strain evidence="11">CGMCC 1.12478</strain>
    </source>
</reference>
<dbReference type="SUPFAM" id="SSF55874">
    <property type="entry name" value="ATPase domain of HSP90 chaperone/DNA topoisomerase II/histidine kinase"/>
    <property type="match status" value="1"/>
</dbReference>
<comment type="caution">
    <text evidence="10">The sequence shown here is derived from an EMBL/GenBank/DDBJ whole genome shotgun (WGS) entry which is preliminary data.</text>
</comment>
<dbReference type="InterPro" id="IPR003594">
    <property type="entry name" value="HATPase_dom"/>
</dbReference>
<dbReference type="InterPro" id="IPR001610">
    <property type="entry name" value="PAC"/>
</dbReference>